<dbReference type="KEGG" id="csq:CSCA_1849"/>
<name>A0A0E3JYK6_CLOSL</name>
<keyword evidence="1" id="KW-0677">Repeat</keyword>
<gene>
    <name evidence="4" type="ORF">CSCA_1849</name>
</gene>
<dbReference type="AlphaFoldDB" id="A0A0E3JYK6"/>
<feature type="repeat" description="ANK" evidence="3">
    <location>
        <begin position="79"/>
        <end position="113"/>
    </location>
</feature>
<reference evidence="4 5" key="1">
    <citation type="journal article" date="2015" name="J. Biotechnol.">
        <title>Complete genome sequence of a malodorant-producing acetogen, Clostridium scatologenes ATCC 25775(T).</title>
        <authorList>
            <person name="Zhu Z."/>
            <person name="Guo T."/>
            <person name="Zheng H."/>
            <person name="Song T."/>
            <person name="Ouyang P."/>
            <person name="Xie J."/>
        </authorList>
    </citation>
    <scope>NUCLEOTIDE SEQUENCE [LARGE SCALE GENOMIC DNA]</scope>
    <source>
        <strain evidence="4 5">ATCC 25775</strain>
    </source>
</reference>
<dbReference type="InterPro" id="IPR036770">
    <property type="entry name" value="Ankyrin_rpt-contain_sf"/>
</dbReference>
<dbReference type="Pfam" id="PF12796">
    <property type="entry name" value="Ank_2"/>
    <property type="match status" value="1"/>
</dbReference>
<evidence type="ECO:0000313" key="4">
    <source>
        <dbReference type="EMBL" id="AKA68974.1"/>
    </source>
</evidence>
<dbReference type="PROSITE" id="PS50297">
    <property type="entry name" value="ANK_REP_REGION"/>
    <property type="match status" value="1"/>
</dbReference>
<dbReference type="HOGENOM" id="CLU_1319082_0_0_9"/>
<dbReference type="InterPro" id="IPR002110">
    <property type="entry name" value="Ankyrin_rpt"/>
</dbReference>
<keyword evidence="5" id="KW-1185">Reference proteome</keyword>
<accession>A0A0E3JYK6</accession>
<dbReference type="EMBL" id="CP009933">
    <property type="protein sequence ID" value="AKA68974.1"/>
    <property type="molecule type" value="Genomic_DNA"/>
</dbReference>
<dbReference type="PROSITE" id="PS50088">
    <property type="entry name" value="ANK_REPEAT"/>
    <property type="match status" value="2"/>
</dbReference>
<dbReference type="RefSeq" id="WP_029161840.1">
    <property type="nucleotide sequence ID" value="NZ_CP009933.1"/>
</dbReference>
<dbReference type="STRING" id="1548.CSCA_1849"/>
<organism evidence="4 5">
    <name type="scientific">Clostridium scatologenes</name>
    <dbReference type="NCBI Taxonomy" id="1548"/>
    <lineage>
        <taxon>Bacteria</taxon>
        <taxon>Bacillati</taxon>
        <taxon>Bacillota</taxon>
        <taxon>Clostridia</taxon>
        <taxon>Eubacteriales</taxon>
        <taxon>Clostridiaceae</taxon>
        <taxon>Clostridium</taxon>
    </lineage>
</organism>
<dbReference type="InterPro" id="IPR050776">
    <property type="entry name" value="Ank_Repeat/CDKN_Inhibitor"/>
</dbReference>
<dbReference type="PANTHER" id="PTHR24201">
    <property type="entry name" value="ANK_REP_REGION DOMAIN-CONTAINING PROTEIN"/>
    <property type="match status" value="1"/>
</dbReference>
<dbReference type="SMART" id="SM00248">
    <property type="entry name" value="ANK"/>
    <property type="match status" value="4"/>
</dbReference>
<protein>
    <submittedName>
        <fullName evidence="4">Ankyrin</fullName>
    </submittedName>
</protein>
<sequence length="208" mass="23756">MGILGNIFSLNNKSIYSSIRKGNIDEIRNYLNESNNYNSDFQLQSILHYAIDNCENNYFETIILLINSGIDINSHHSKFLETPLHRLCARATPHIDIITILLQKGAEVNAVNISGKTPVFYCNFSYSVELLNLLIKYGADINIKDKYQNTLLHDDYVSCLDEHFEEFLKTLLNLGFDINSRNDLGLTPLALCKNEKIENILVKYGAFK</sequence>
<dbReference type="Gene3D" id="1.25.40.20">
    <property type="entry name" value="Ankyrin repeat-containing domain"/>
    <property type="match status" value="2"/>
</dbReference>
<evidence type="ECO:0000313" key="5">
    <source>
        <dbReference type="Proteomes" id="UP000033115"/>
    </source>
</evidence>
<evidence type="ECO:0000256" key="1">
    <source>
        <dbReference type="ARBA" id="ARBA00022737"/>
    </source>
</evidence>
<proteinExistence type="predicted"/>
<evidence type="ECO:0000256" key="2">
    <source>
        <dbReference type="ARBA" id="ARBA00023043"/>
    </source>
</evidence>
<keyword evidence="2 3" id="KW-0040">ANK repeat</keyword>
<dbReference type="Proteomes" id="UP000033115">
    <property type="component" value="Chromosome"/>
</dbReference>
<evidence type="ECO:0000256" key="3">
    <source>
        <dbReference type="PROSITE-ProRule" id="PRU00023"/>
    </source>
</evidence>
<feature type="repeat" description="ANK" evidence="3">
    <location>
        <begin position="114"/>
        <end position="146"/>
    </location>
</feature>
<dbReference type="SUPFAM" id="SSF48403">
    <property type="entry name" value="Ankyrin repeat"/>
    <property type="match status" value="1"/>
</dbReference>